<protein>
    <submittedName>
        <fullName evidence="2">BadM/Rrf2 family transcriptional regulator</fullName>
    </submittedName>
</protein>
<reference evidence="2 3" key="1">
    <citation type="submission" date="2018-07" db="EMBL/GenBank/DDBJ databases">
        <title>Genomic Encyclopedia of Type Strains, Phase IV (KMG-IV): sequencing the most valuable type-strain genomes for metagenomic binning, comparative biology and taxonomic classification.</title>
        <authorList>
            <person name="Goeker M."/>
        </authorList>
    </citation>
    <scope>NUCLEOTIDE SEQUENCE [LARGE SCALE GENOMIC DNA]</scope>
    <source>
        <strain evidence="2 3">DSM 26725</strain>
    </source>
</reference>
<dbReference type="EMBL" id="QRDP01000004">
    <property type="protein sequence ID" value="RED16005.1"/>
    <property type="molecule type" value="Genomic_DNA"/>
</dbReference>
<dbReference type="Proteomes" id="UP000256310">
    <property type="component" value="Unassembled WGS sequence"/>
</dbReference>
<dbReference type="GO" id="GO:0003700">
    <property type="term" value="F:DNA-binding transcription factor activity"/>
    <property type="evidence" value="ECO:0007669"/>
    <property type="project" value="TreeGrafter"/>
</dbReference>
<dbReference type="AlphaFoldDB" id="A0A3D9FDU8"/>
<dbReference type="InterPro" id="IPR000944">
    <property type="entry name" value="Tscrpt_reg_Rrf2"/>
</dbReference>
<dbReference type="PANTHER" id="PTHR33221">
    <property type="entry name" value="WINGED HELIX-TURN-HELIX TRANSCRIPTIONAL REGULATOR, RRF2 FAMILY"/>
    <property type="match status" value="1"/>
</dbReference>
<dbReference type="Gene3D" id="1.10.10.10">
    <property type="entry name" value="Winged helix-like DNA-binding domain superfamily/Winged helix DNA-binding domain"/>
    <property type="match status" value="1"/>
</dbReference>
<dbReference type="RefSeq" id="WP_116235456.1">
    <property type="nucleotide sequence ID" value="NZ_QRDP01000004.1"/>
</dbReference>
<dbReference type="InterPro" id="IPR036388">
    <property type="entry name" value="WH-like_DNA-bd_sf"/>
</dbReference>
<dbReference type="InterPro" id="IPR036390">
    <property type="entry name" value="WH_DNA-bd_sf"/>
</dbReference>
<proteinExistence type="predicted"/>
<dbReference type="OrthoDB" id="9802344at2"/>
<gene>
    <name evidence="2" type="ORF">DFR46_1015</name>
</gene>
<dbReference type="Pfam" id="PF02082">
    <property type="entry name" value="Rrf2"/>
    <property type="match status" value="1"/>
</dbReference>
<keyword evidence="3" id="KW-1185">Reference proteome</keyword>
<dbReference type="GO" id="GO:0005829">
    <property type="term" value="C:cytosol"/>
    <property type="evidence" value="ECO:0007669"/>
    <property type="project" value="TreeGrafter"/>
</dbReference>
<dbReference type="GO" id="GO:0003677">
    <property type="term" value="F:DNA binding"/>
    <property type="evidence" value="ECO:0007669"/>
    <property type="project" value="UniProtKB-KW"/>
</dbReference>
<comment type="caution">
    <text evidence="2">The sequence shown here is derived from an EMBL/GenBank/DDBJ whole genome shotgun (WGS) entry which is preliminary data.</text>
</comment>
<dbReference type="NCBIfam" id="TIGR00738">
    <property type="entry name" value="rrf2_super"/>
    <property type="match status" value="1"/>
</dbReference>
<name>A0A3D9FDU8_9SPHN</name>
<accession>A0A3D9FDU8</accession>
<dbReference type="PROSITE" id="PS51197">
    <property type="entry name" value="HTH_RRF2_2"/>
    <property type="match status" value="1"/>
</dbReference>
<evidence type="ECO:0000313" key="3">
    <source>
        <dbReference type="Proteomes" id="UP000256310"/>
    </source>
</evidence>
<evidence type="ECO:0000256" key="1">
    <source>
        <dbReference type="ARBA" id="ARBA00023125"/>
    </source>
</evidence>
<dbReference type="PANTHER" id="PTHR33221:SF4">
    <property type="entry name" value="HTH-TYPE TRANSCRIPTIONAL REPRESSOR NSRR"/>
    <property type="match status" value="1"/>
</dbReference>
<sequence>MRMTVQTDYALRVLMQLAVTGEQRTIDEIAQAYGISRNHVMKVVQRLATLGLVHSQRGRNGGLRLARPADEINVGALVRQMEDTSQFVECFDSGTNHCVVTPACGLKHALSGAVEQFLVHLDRFTVADLVRKPVDFGQLLGEENLAL</sequence>
<dbReference type="SUPFAM" id="SSF46785">
    <property type="entry name" value="Winged helix' DNA-binding domain"/>
    <property type="match status" value="1"/>
</dbReference>
<evidence type="ECO:0000313" key="2">
    <source>
        <dbReference type="EMBL" id="RED16005.1"/>
    </source>
</evidence>
<organism evidence="2 3">
    <name type="scientific">Parasphingopyxis lamellibrachiae</name>
    <dbReference type="NCBI Taxonomy" id="680125"/>
    <lineage>
        <taxon>Bacteria</taxon>
        <taxon>Pseudomonadati</taxon>
        <taxon>Pseudomonadota</taxon>
        <taxon>Alphaproteobacteria</taxon>
        <taxon>Sphingomonadales</taxon>
        <taxon>Sphingomonadaceae</taxon>
        <taxon>Parasphingopyxis</taxon>
    </lineage>
</organism>
<keyword evidence="1" id="KW-0238">DNA-binding</keyword>